<feature type="transmembrane region" description="Helical" evidence="7">
    <location>
        <begin position="290"/>
        <end position="313"/>
    </location>
</feature>
<comment type="subcellular location">
    <subcellularLocation>
        <location evidence="1 7">Cell membrane</location>
        <topology evidence="1 7">Multi-pass membrane protein</topology>
    </subcellularLocation>
</comment>
<evidence type="ECO:0000256" key="1">
    <source>
        <dbReference type="ARBA" id="ARBA00004651"/>
    </source>
</evidence>
<dbReference type="EMBL" id="BMPP01000019">
    <property type="protein sequence ID" value="GGK38912.1"/>
    <property type="molecule type" value="Genomic_DNA"/>
</dbReference>
<evidence type="ECO:0000256" key="6">
    <source>
        <dbReference type="ARBA" id="ARBA00023136"/>
    </source>
</evidence>
<feature type="transmembrane region" description="Helical" evidence="7">
    <location>
        <begin position="217"/>
        <end position="236"/>
    </location>
</feature>
<sequence>MNSRSLLETGPTFLPTVSRVVTVLALLILVGLLPWLSGRDPALSILRARSGEQDATPEALNAIRIQLGLDLGPAEQLGRYVQGWLHGDPGTSWISGAPVLPGLLTALGTSLTLMTFALMVALVITLLVCLPTLQAGLNGRVRRSGGVGGVTMTALPEFLLASLLLVVFAVGLNWFPAYGWRGIEYAVLPTLALGVPAGGYLGRLFTDGLQAAFRERWVATWVVAGFSRAQIAAAVLRRAAPGLLPQLGLVMVGLTGGAVAVEQVFAIPGVGRATLNAAVAQDLPALQTGVLLLLLLAVTFGSVAQAGRLLLLGRALRLGSLPVPAREDAPIPRHAWLLPGTAAALLLLLVMVGLPRDPYTSAFDRLQFPMPGLPLGADGTGRDVLARVAHGAISTAGLAFLVVGLSLVMGVVLGLASRITIGLIEVANALPPVLVGLLVTALVGPSASGAVLAVAAVAWAPLAAHTAALTADVQAQPHVRLAPMLGVGPVRQLTHLVLPAVMGPVLRHALLRLPGIALSLAALGFLGLGSRPPAPEWGLVLAEGLPYLERAPWAVLTPVVALLLLSVLAVSLSSLSRGRAPGEVPSAD</sequence>
<evidence type="ECO:0000256" key="4">
    <source>
        <dbReference type="ARBA" id="ARBA00022692"/>
    </source>
</evidence>
<feature type="transmembrane region" description="Helical" evidence="7">
    <location>
        <begin position="153"/>
        <end position="175"/>
    </location>
</feature>
<dbReference type="PANTHER" id="PTHR43163:SF6">
    <property type="entry name" value="DIPEPTIDE TRANSPORT SYSTEM PERMEASE PROTEIN DPPB-RELATED"/>
    <property type="match status" value="1"/>
</dbReference>
<reference evidence="10" key="1">
    <citation type="journal article" date="2019" name="Int. J. Syst. Evol. Microbiol.">
        <title>The Global Catalogue of Microorganisms (GCM) 10K type strain sequencing project: providing services to taxonomists for standard genome sequencing and annotation.</title>
        <authorList>
            <consortium name="The Broad Institute Genomics Platform"/>
            <consortium name="The Broad Institute Genome Sequencing Center for Infectious Disease"/>
            <person name="Wu L."/>
            <person name="Ma J."/>
        </authorList>
    </citation>
    <scope>NUCLEOTIDE SEQUENCE [LARGE SCALE GENOMIC DNA]</scope>
    <source>
        <strain evidence="10">JCM 30331</strain>
    </source>
</reference>
<evidence type="ECO:0000256" key="2">
    <source>
        <dbReference type="ARBA" id="ARBA00022448"/>
    </source>
</evidence>
<evidence type="ECO:0000259" key="8">
    <source>
        <dbReference type="PROSITE" id="PS50928"/>
    </source>
</evidence>
<dbReference type="SUPFAM" id="SSF161098">
    <property type="entry name" value="MetI-like"/>
    <property type="match status" value="1"/>
</dbReference>
<feature type="transmembrane region" description="Helical" evidence="7">
    <location>
        <begin position="423"/>
        <end position="444"/>
    </location>
</feature>
<dbReference type="InterPro" id="IPR000515">
    <property type="entry name" value="MetI-like"/>
</dbReference>
<dbReference type="Gene3D" id="1.10.3720.10">
    <property type="entry name" value="MetI-like"/>
    <property type="match status" value="2"/>
</dbReference>
<feature type="domain" description="ABC transmembrane type-1" evidence="8">
    <location>
        <begin position="388"/>
        <end position="574"/>
    </location>
</feature>
<organism evidence="9 10">
    <name type="scientific">Deinococcus malanensis</name>
    <dbReference type="NCBI Taxonomy" id="1706855"/>
    <lineage>
        <taxon>Bacteria</taxon>
        <taxon>Thermotogati</taxon>
        <taxon>Deinococcota</taxon>
        <taxon>Deinococci</taxon>
        <taxon>Deinococcales</taxon>
        <taxon>Deinococcaceae</taxon>
        <taxon>Deinococcus</taxon>
    </lineage>
</organism>
<dbReference type="Pfam" id="PF00528">
    <property type="entry name" value="BPD_transp_1"/>
    <property type="match status" value="2"/>
</dbReference>
<dbReference type="InterPro" id="IPR035906">
    <property type="entry name" value="MetI-like_sf"/>
</dbReference>
<evidence type="ECO:0000313" key="9">
    <source>
        <dbReference type="EMBL" id="GGK38912.1"/>
    </source>
</evidence>
<comment type="similarity">
    <text evidence="7">Belongs to the binding-protein-dependent transport system permease family.</text>
</comment>
<proteinExistence type="inferred from homology"/>
<dbReference type="CDD" id="cd06261">
    <property type="entry name" value="TM_PBP2"/>
    <property type="match status" value="1"/>
</dbReference>
<evidence type="ECO:0000256" key="7">
    <source>
        <dbReference type="RuleBase" id="RU363032"/>
    </source>
</evidence>
<protein>
    <submittedName>
        <fullName evidence="9">ABC transporter permease</fullName>
    </submittedName>
</protein>
<feature type="transmembrane region" description="Helical" evidence="7">
    <location>
        <begin position="392"/>
        <end position="416"/>
    </location>
</feature>
<feature type="transmembrane region" description="Helical" evidence="7">
    <location>
        <begin position="450"/>
        <end position="471"/>
    </location>
</feature>
<evidence type="ECO:0000256" key="3">
    <source>
        <dbReference type="ARBA" id="ARBA00022475"/>
    </source>
</evidence>
<dbReference type="RefSeq" id="WP_189011247.1">
    <property type="nucleotide sequence ID" value="NZ_BMPP01000019.1"/>
</dbReference>
<evidence type="ECO:0000313" key="10">
    <source>
        <dbReference type="Proteomes" id="UP000647587"/>
    </source>
</evidence>
<dbReference type="PANTHER" id="PTHR43163">
    <property type="entry name" value="DIPEPTIDE TRANSPORT SYSTEM PERMEASE PROTEIN DPPB-RELATED"/>
    <property type="match status" value="1"/>
</dbReference>
<dbReference type="Proteomes" id="UP000647587">
    <property type="component" value="Unassembled WGS sequence"/>
</dbReference>
<comment type="caution">
    <text evidence="9">The sequence shown here is derived from an EMBL/GenBank/DDBJ whole genome shotgun (WGS) entry which is preliminary data.</text>
</comment>
<accession>A0ABQ2F3S5</accession>
<feature type="transmembrane region" description="Helical" evidence="7">
    <location>
        <begin position="187"/>
        <end position="205"/>
    </location>
</feature>
<keyword evidence="4 7" id="KW-0812">Transmembrane</keyword>
<feature type="domain" description="ABC transmembrane type-1" evidence="8">
    <location>
        <begin position="107"/>
        <end position="304"/>
    </location>
</feature>
<keyword evidence="6 7" id="KW-0472">Membrane</keyword>
<keyword evidence="5 7" id="KW-1133">Transmembrane helix</keyword>
<keyword evidence="3" id="KW-1003">Cell membrane</keyword>
<name>A0ABQ2F3S5_9DEIO</name>
<feature type="transmembrane region" description="Helical" evidence="7">
    <location>
        <begin position="334"/>
        <end position="354"/>
    </location>
</feature>
<gene>
    <name evidence="9" type="ORF">GCM10008955_35940</name>
</gene>
<dbReference type="PROSITE" id="PS50928">
    <property type="entry name" value="ABC_TM1"/>
    <property type="match status" value="2"/>
</dbReference>
<feature type="transmembrane region" description="Helical" evidence="7">
    <location>
        <begin position="111"/>
        <end position="133"/>
    </location>
</feature>
<feature type="transmembrane region" description="Helical" evidence="7">
    <location>
        <begin position="550"/>
        <end position="572"/>
    </location>
</feature>
<evidence type="ECO:0000256" key="5">
    <source>
        <dbReference type="ARBA" id="ARBA00022989"/>
    </source>
</evidence>
<feature type="transmembrane region" description="Helical" evidence="7">
    <location>
        <begin position="509"/>
        <end position="530"/>
    </location>
</feature>
<feature type="transmembrane region" description="Helical" evidence="7">
    <location>
        <begin position="248"/>
        <end position="270"/>
    </location>
</feature>
<feature type="transmembrane region" description="Helical" evidence="7">
    <location>
        <begin position="20"/>
        <end position="37"/>
    </location>
</feature>
<keyword evidence="10" id="KW-1185">Reference proteome</keyword>
<keyword evidence="2 7" id="KW-0813">Transport</keyword>